<dbReference type="AlphaFoldDB" id="A0A0K1JM31"/>
<dbReference type="STRING" id="571913.VV02_20370"/>
<dbReference type="NCBIfam" id="TIGR03544">
    <property type="entry name" value="DivI1A_domain"/>
    <property type="match status" value="1"/>
</dbReference>
<keyword evidence="2" id="KW-1185">Reference proteome</keyword>
<dbReference type="KEGG" id="lmoi:VV02_20370"/>
<accession>A0A0K1JM31</accession>
<organism evidence="1 2">
    <name type="scientific">Luteipulveratus mongoliensis</name>
    <dbReference type="NCBI Taxonomy" id="571913"/>
    <lineage>
        <taxon>Bacteria</taxon>
        <taxon>Bacillati</taxon>
        <taxon>Actinomycetota</taxon>
        <taxon>Actinomycetes</taxon>
        <taxon>Micrococcales</taxon>
        <taxon>Dermacoccaceae</taxon>
        <taxon>Luteipulveratus</taxon>
    </lineage>
</organism>
<name>A0A0K1JM31_9MICO</name>
<dbReference type="Gene3D" id="6.10.250.660">
    <property type="match status" value="1"/>
</dbReference>
<dbReference type="Proteomes" id="UP000066480">
    <property type="component" value="Chromosome"/>
</dbReference>
<evidence type="ECO:0000313" key="2">
    <source>
        <dbReference type="Proteomes" id="UP000066480"/>
    </source>
</evidence>
<proteinExistence type="predicted"/>
<reference evidence="1 2" key="1">
    <citation type="submission" date="2015-03" db="EMBL/GenBank/DDBJ databases">
        <title>Luteipulveratus halotolerans sp. nov., a novel actinobacterium (Dermacoccaceae) from Sarawak, Malaysia.</title>
        <authorList>
            <person name="Juboi H."/>
            <person name="Basik A."/>
            <person name="Shamsul S.S."/>
            <person name="Arnold P."/>
            <person name="Schmitt E.K."/>
            <person name="Sanglier J.-J."/>
            <person name="Yeo T."/>
        </authorList>
    </citation>
    <scope>NUCLEOTIDE SEQUENCE [LARGE SCALE GENOMIC DNA]</scope>
    <source>
        <strain evidence="1 2">MN07-A0370</strain>
    </source>
</reference>
<evidence type="ECO:0000313" key="1">
    <source>
        <dbReference type="EMBL" id="AKU17648.1"/>
    </source>
</evidence>
<sequence length="107" mass="11795">MLEPVIVVLIALLVVVIGLAAAAAIGRIPVTTMDEATSTTPFEDLPEGPVDADHIDGLRFDQSLRGYRMNQVDGVLDRVRDELLVRDREIERLRGELEQHARHAAAD</sequence>
<protein>
    <recommendedName>
        <fullName evidence="3">DivIVA domain-containing protein</fullName>
    </recommendedName>
</protein>
<evidence type="ECO:0008006" key="3">
    <source>
        <dbReference type="Google" id="ProtNLM"/>
    </source>
</evidence>
<dbReference type="EMBL" id="CP011112">
    <property type="protein sequence ID" value="AKU17648.1"/>
    <property type="molecule type" value="Genomic_DNA"/>
</dbReference>
<dbReference type="InterPro" id="IPR019933">
    <property type="entry name" value="DivIVA_domain"/>
</dbReference>
<gene>
    <name evidence="1" type="ORF">VV02_20370</name>
</gene>